<dbReference type="Gene3D" id="3.40.50.2000">
    <property type="entry name" value="Glycogen Phosphorylase B"/>
    <property type="match status" value="2"/>
</dbReference>
<proteinExistence type="predicted"/>
<dbReference type="Pfam" id="PF13439">
    <property type="entry name" value="Glyco_transf_4"/>
    <property type="match status" value="1"/>
</dbReference>
<keyword evidence="4" id="KW-1185">Reference proteome</keyword>
<dbReference type="GO" id="GO:0016757">
    <property type="term" value="F:glycosyltransferase activity"/>
    <property type="evidence" value="ECO:0007669"/>
    <property type="project" value="InterPro"/>
</dbReference>
<gene>
    <name evidence="3" type="ORF">DDF67_13355</name>
</gene>
<dbReference type="CDD" id="cd03801">
    <property type="entry name" value="GT4_PimA-like"/>
    <property type="match status" value="1"/>
</dbReference>
<protein>
    <submittedName>
        <fullName evidence="3">Uncharacterized protein</fullName>
    </submittedName>
</protein>
<dbReference type="InterPro" id="IPR001296">
    <property type="entry name" value="Glyco_trans_1"/>
</dbReference>
<comment type="caution">
    <text evidence="3">The sequence shown here is derived from an EMBL/GenBank/DDBJ whole genome shotgun (WGS) entry which is preliminary data.</text>
</comment>
<dbReference type="InterPro" id="IPR028098">
    <property type="entry name" value="Glyco_trans_4-like_N"/>
</dbReference>
<reference evidence="3 4" key="1">
    <citation type="submission" date="2018-04" db="EMBL/GenBank/DDBJ databases">
        <title>The genome sequence of Caulobacter sp. 744.</title>
        <authorList>
            <person name="Gao J."/>
            <person name="Sun J."/>
        </authorList>
    </citation>
    <scope>NUCLEOTIDE SEQUENCE [LARGE SCALE GENOMIC DNA]</scope>
    <source>
        <strain evidence="3 4">774</strain>
    </source>
</reference>
<name>A0A2T9JXB7_9CAUL</name>
<dbReference type="PANTHER" id="PTHR45947:SF11">
    <property type="entry name" value="SLR1508 PROTEIN"/>
    <property type="match status" value="1"/>
</dbReference>
<evidence type="ECO:0000259" key="1">
    <source>
        <dbReference type="Pfam" id="PF00534"/>
    </source>
</evidence>
<evidence type="ECO:0000313" key="3">
    <source>
        <dbReference type="EMBL" id="PVM88358.1"/>
    </source>
</evidence>
<feature type="domain" description="Glycosyltransferase subfamily 4-like N-terminal" evidence="2">
    <location>
        <begin position="13"/>
        <end position="167"/>
    </location>
</feature>
<dbReference type="SUPFAM" id="SSF53756">
    <property type="entry name" value="UDP-Glycosyltransferase/glycogen phosphorylase"/>
    <property type="match status" value="1"/>
</dbReference>
<dbReference type="PANTHER" id="PTHR45947">
    <property type="entry name" value="SULFOQUINOVOSYL TRANSFERASE SQD2"/>
    <property type="match status" value="1"/>
</dbReference>
<evidence type="ECO:0000259" key="2">
    <source>
        <dbReference type="Pfam" id="PF13439"/>
    </source>
</evidence>
<dbReference type="AlphaFoldDB" id="A0A2T9JXB7"/>
<organism evidence="3 4">
    <name type="scientific">Caulobacter endophyticus</name>
    <dbReference type="NCBI Taxonomy" id="2172652"/>
    <lineage>
        <taxon>Bacteria</taxon>
        <taxon>Pseudomonadati</taxon>
        <taxon>Pseudomonadota</taxon>
        <taxon>Alphaproteobacteria</taxon>
        <taxon>Caulobacterales</taxon>
        <taxon>Caulobacteraceae</taxon>
        <taxon>Caulobacter</taxon>
    </lineage>
</organism>
<feature type="domain" description="Glycosyl transferase family 1" evidence="1">
    <location>
        <begin position="177"/>
        <end position="342"/>
    </location>
</feature>
<dbReference type="OrthoDB" id="9790710at2"/>
<dbReference type="EMBL" id="QDKQ01000048">
    <property type="protein sequence ID" value="PVM88358.1"/>
    <property type="molecule type" value="Genomic_DNA"/>
</dbReference>
<dbReference type="Proteomes" id="UP000245073">
    <property type="component" value="Unassembled WGS sequence"/>
</dbReference>
<accession>A0A2T9JXB7</accession>
<dbReference type="InterPro" id="IPR050194">
    <property type="entry name" value="Glycosyltransferase_grp1"/>
</dbReference>
<dbReference type="RefSeq" id="WP_109101374.1">
    <property type="nucleotide sequence ID" value="NZ_QDKQ01000048.1"/>
</dbReference>
<evidence type="ECO:0000313" key="4">
    <source>
        <dbReference type="Proteomes" id="UP000245073"/>
    </source>
</evidence>
<sequence length="374" mass="41210">MRVMGVASFAHNGGAQVALQRLARKLSQRGHQVEVVFLYGKREAADQDINARVLVETQTPSALDYGRCLIRLISVVRAYKPDAILGFLPLAAVFSAVAGAICGVRARIASQRTPGPTFSALMQFCDRLAGSTGLYTKIVCVSQSVADSFWNYPQTYRRRLRVVNNGIEWSPLQMDRALARQTFGIDDGEPLFIAVGRLEPQKNYEFLIQRFCSVGKGRLLIAGAGREEANLRTLLSQCDPEGRVRLLGHLEREKIRALLGAADVFLQASFYEGQSNALLEAMHASLPCLVSNISMQRETLTDEYNQPCGLMAGLHEASAWEQHIADLADDPSLRSRLGAAGQALVNRQFSLTRMVDSFEKELLEPVHSSVLDMA</sequence>
<dbReference type="Pfam" id="PF00534">
    <property type="entry name" value="Glycos_transf_1"/>
    <property type="match status" value="1"/>
</dbReference>